<evidence type="ECO:0000256" key="1">
    <source>
        <dbReference type="SAM" id="MobiDB-lite"/>
    </source>
</evidence>
<feature type="chain" id="PRO_5026707411" evidence="2">
    <location>
        <begin position="19"/>
        <end position="117"/>
    </location>
</feature>
<accession>A0A6J1GIZ1</accession>
<evidence type="ECO:0000313" key="3">
    <source>
        <dbReference type="Proteomes" id="UP000504609"/>
    </source>
</evidence>
<proteinExistence type="predicted"/>
<reference evidence="4" key="1">
    <citation type="submission" date="2025-08" db="UniProtKB">
        <authorList>
            <consortium name="RefSeq"/>
        </authorList>
    </citation>
    <scope>IDENTIFICATION</scope>
    <source>
        <tissue evidence="4">Young leaves</tissue>
    </source>
</reference>
<name>A0A6J1GIZ1_CUCMO</name>
<dbReference type="GeneID" id="111454657"/>
<keyword evidence="2" id="KW-0732">Signal</keyword>
<evidence type="ECO:0000256" key="2">
    <source>
        <dbReference type="SAM" id="SignalP"/>
    </source>
</evidence>
<evidence type="ECO:0000313" key="4">
    <source>
        <dbReference type="RefSeq" id="XP_022951917.1"/>
    </source>
</evidence>
<keyword evidence="3" id="KW-1185">Reference proteome</keyword>
<protein>
    <submittedName>
        <fullName evidence="4">Uncharacterized protein LOC111454657</fullName>
    </submittedName>
</protein>
<feature type="compositionally biased region" description="Basic and acidic residues" evidence="1">
    <location>
        <begin position="61"/>
        <end position="70"/>
    </location>
</feature>
<organism evidence="3 4">
    <name type="scientific">Cucurbita moschata</name>
    <name type="common">Winter crookneck squash</name>
    <name type="synonym">Cucurbita pepo var. moschata</name>
    <dbReference type="NCBI Taxonomy" id="3662"/>
    <lineage>
        <taxon>Eukaryota</taxon>
        <taxon>Viridiplantae</taxon>
        <taxon>Streptophyta</taxon>
        <taxon>Embryophyta</taxon>
        <taxon>Tracheophyta</taxon>
        <taxon>Spermatophyta</taxon>
        <taxon>Magnoliopsida</taxon>
        <taxon>eudicotyledons</taxon>
        <taxon>Gunneridae</taxon>
        <taxon>Pentapetalae</taxon>
        <taxon>rosids</taxon>
        <taxon>fabids</taxon>
        <taxon>Cucurbitales</taxon>
        <taxon>Cucurbitaceae</taxon>
        <taxon>Cucurbiteae</taxon>
        <taxon>Cucurbita</taxon>
    </lineage>
</organism>
<dbReference type="RefSeq" id="XP_022951917.1">
    <property type="nucleotide sequence ID" value="XM_023096149.1"/>
</dbReference>
<gene>
    <name evidence="4" type="primary">LOC111454657</name>
</gene>
<dbReference type="KEGG" id="cmos:111454657"/>
<feature type="signal peptide" evidence="2">
    <location>
        <begin position="1"/>
        <end position="18"/>
    </location>
</feature>
<sequence length="117" mass="13224">MGFVRFACFLLVVLPITSLSIMKFHRGLEYKDVAQARDSFASREKELVSNNIGGRRRLEVKEGMPLERSKSSKMAVSSSFNGENGKKKKKKKLGNGSSLVYENADYLTHMHHPPKHN</sequence>
<dbReference type="Proteomes" id="UP000504609">
    <property type="component" value="Unplaced"/>
</dbReference>
<dbReference type="AlphaFoldDB" id="A0A6J1GIZ1"/>
<feature type="region of interest" description="Disordered" evidence="1">
    <location>
        <begin position="61"/>
        <end position="97"/>
    </location>
</feature>